<proteinExistence type="predicted"/>
<gene>
    <name evidence="1" type="ORF">KIN20_005764</name>
</gene>
<accession>A0AAD5M0M5</accession>
<sequence length="190" mass="22061">MEAMLRPSVAVKMGNPYSICDDDDDCKKKTHKQFSSVAYPPIVITRGFTPHARFIFYLTKFSKYRFDAIPTLNSVMLHEYKIIQHLLSRVNDSRRGARVVQQASTRSGKRKTRIMNAMMALLDRRRTSDLKMLQQIRYPEELSKSVADYEKIQVRFLLVSVHLRASFFSSWQYQSIVYSDGQPVARVGKD</sequence>
<name>A0AAD5M0M5_PARTN</name>
<comment type="caution">
    <text evidence="1">The sequence shown here is derived from an EMBL/GenBank/DDBJ whole genome shotgun (WGS) entry which is preliminary data.</text>
</comment>
<organism evidence="1 2">
    <name type="scientific">Parelaphostrongylus tenuis</name>
    <name type="common">Meningeal worm</name>
    <dbReference type="NCBI Taxonomy" id="148309"/>
    <lineage>
        <taxon>Eukaryota</taxon>
        <taxon>Metazoa</taxon>
        <taxon>Ecdysozoa</taxon>
        <taxon>Nematoda</taxon>
        <taxon>Chromadorea</taxon>
        <taxon>Rhabditida</taxon>
        <taxon>Rhabditina</taxon>
        <taxon>Rhabditomorpha</taxon>
        <taxon>Strongyloidea</taxon>
        <taxon>Metastrongylidae</taxon>
        <taxon>Parelaphostrongylus</taxon>
    </lineage>
</organism>
<dbReference type="EMBL" id="JAHQIW010000792">
    <property type="protein sequence ID" value="KAJ1350057.1"/>
    <property type="molecule type" value="Genomic_DNA"/>
</dbReference>
<protein>
    <submittedName>
        <fullName evidence="1">Uncharacterized protein</fullName>
    </submittedName>
</protein>
<evidence type="ECO:0000313" key="1">
    <source>
        <dbReference type="EMBL" id="KAJ1350057.1"/>
    </source>
</evidence>
<evidence type="ECO:0000313" key="2">
    <source>
        <dbReference type="Proteomes" id="UP001196413"/>
    </source>
</evidence>
<dbReference type="AlphaFoldDB" id="A0AAD5M0M5"/>
<dbReference type="Proteomes" id="UP001196413">
    <property type="component" value="Unassembled WGS sequence"/>
</dbReference>
<reference evidence="1" key="1">
    <citation type="submission" date="2021-06" db="EMBL/GenBank/DDBJ databases">
        <title>Parelaphostrongylus tenuis whole genome reference sequence.</title>
        <authorList>
            <person name="Garwood T.J."/>
            <person name="Larsen P.A."/>
            <person name="Fountain-Jones N.M."/>
            <person name="Garbe J.R."/>
            <person name="Macchietto M.G."/>
            <person name="Kania S.A."/>
            <person name="Gerhold R.W."/>
            <person name="Richards J.E."/>
            <person name="Wolf T.M."/>
        </authorList>
    </citation>
    <scope>NUCLEOTIDE SEQUENCE</scope>
    <source>
        <strain evidence="1">MNPRO001-30</strain>
        <tissue evidence="1">Meninges</tissue>
    </source>
</reference>
<keyword evidence="2" id="KW-1185">Reference proteome</keyword>